<dbReference type="AlphaFoldDB" id="A0A286D4V9"/>
<reference evidence="2 3" key="1">
    <citation type="submission" date="2017-09" db="EMBL/GenBank/DDBJ databases">
        <authorList>
            <person name="Ehlers B."/>
            <person name="Leendertz F.H."/>
        </authorList>
    </citation>
    <scope>NUCLEOTIDE SEQUENCE [LARGE SCALE GENOMIC DNA]</scope>
    <source>
        <strain evidence="2 3">CGMCC 1.10978</strain>
    </source>
</reference>
<organism evidence="2 3">
    <name type="scientific">Pseudoxanthomonas wuyuanensis</name>
    <dbReference type="NCBI Taxonomy" id="1073196"/>
    <lineage>
        <taxon>Bacteria</taxon>
        <taxon>Pseudomonadati</taxon>
        <taxon>Pseudomonadota</taxon>
        <taxon>Gammaproteobacteria</taxon>
        <taxon>Lysobacterales</taxon>
        <taxon>Lysobacteraceae</taxon>
        <taxon>Pseudoxanthomonas</taxon>
    </lineage>
</organism>
<feature type="compositionally biased region" description="Basic and acidic residues" evidence="1">
    <location>
        <begin position="62"/>
        <end position="75"/>
    </location>
</feature>
<protein>
    <submittedName>
        <fullName evidence="2">Mu-like prophage protein Com</fullName>
    </submittedName>
</protein>
<feature type="region of interest" description="Disordered" evidence="1">
    <location>
        <begin position="42"/>
        <end position="75"/>
    </location>
</feature>
<sequence length="75" mass="8252">MIAGGLSNLRCGECARLLARAKGYDEIQIKCPRCGTLNHLKAQSLPTDRRERFTEGSTNEKPAVEGRRPDLVADP</sequence>
<dbReference type="InterPro" id="IPR019294">
    <property type="entry name" value="Translation_reg_Com"/>
</dbReference>
<gene>
    <name evidence="2" type="ORF">SAMN06296416_102545</name>
</gene>
<dbReference type="RefSeq" id="WP_097121279.1">
    <property type="nucleotide sequence ID" value="NZ_OCND01000002.1"/>
</dbReference>
<dbReference type="Proteomes" id="UP000219374">
    <property type="component" value="Unassembled WGS sequence"/>
</dbReference>
<accession>A0A286D4V9</accession>
<keyword evidence="3" id="KW-1185">Reference proteome</keyword>
<evidence type="ECO:0000313" key="3">
    <source>
        <dbReference type="Proteomes" id="UP000219374"/>
    </source>
</evidence>
<dbReference type="OrthoDB" id="5460091at2"/>
<proteinExistence type="predicted"/>
<name>A0A286D4V9_9GAMM</name>
<dbReference type="EMBL" id="OCND01000002">
    <property type="protein sequence ID" value="SOD53702.1"/>
    <property type="molecule type" value="Genomic_DNA"/>
</dbReference>
<dbReference type="Pfam" id="PF10122">
    <property type="entry name" value="Zn_ribbon_Com"/>
    <property type="match status" value="1"/>
</dbReference>
<evidence type="ECO:0000256" key="1">
    <source>
        <dbReference type="SAM" id="MobiDB-lite"/>
    </source>
</evidence>
<evidence type="ECO:0000313" key="2">
    <source>
        <dbReference type="EMBL" id="SOD53702.1"/>
    </source>
</evidence>